<sequence length="190" mass="21933">MKKTLIITTITIGVIAIFVGVYFLGQFLNQPSKQELQKAQEHIEEEFNTAETDMPEDEQIDLLERFPNDLPESHMQAIIHSLSHQKVRAKYKRGVYQLTQERVERLLEVSKLNVATYQHGEVYVEILTNWSQGDFSQAHVEHNKIWGILDGEVGEAEGLLSPVEEAQYIELHFKNKKPKEVEANEEDTEE</sequence>
<organism evidence="2 3">
    <name type="scientific">Ureibacillus aquaedulcis</name>
    <dbReference type="NCBI Taxonomy" id="3058421"/>
    <lineage>
        <taxon>Bacteria</taxon>
        <taxon>Bacillati</taxon>
        <taxon>Bacillota</taxon>
        <taxon>Bacilli</taxon>
        <taxon>Bacillales</taxon>
        <taxon>Caryophanaceae</taxon>
        <taxon>Ureibacillus</taxon>
    </lineage>
</organism>
<proteinExistence type="predicted"/>
<feature type="transmembrane region" description="Helical" evidence="1">
    <location>
        <begin position="6"/>
        <end position="28"/>
    </location>
</feature>
<reference evidence="2" key="1">
    <citation type="submission" date="2023-07" db="EMBL/GenBank/DDBJ databases">
        <title>Ureibacillus sp. isolated from freshwater well.</title>
        <authorList>
            <person name="Kirdat K."/>
            <person name="Bhatt A."/>
            <person name="Teware R."/>
            <person name="Bhavsar Y."/>
            <person name="Yadav A."/>
        </authorList>
    </citation>
    <scope>NUCLEOTIDE SEQUENCE</scope>
    <source>
        <strain evidence="2">BA0131</strain>
    </source>
</reference>
<comment type="caution">
    <text evidence="2">The sequence shown here is derived from an EMBL/GenBank/DDBJ whole genome shotgun (WGS) entry which is preliminary data.</text>
</comment>
<keyword evidence="1" id="KW-0812">Transmembrane</keyword>
<keyword evidence="1" id="KW-0472">Membrane</keyword>
<evidence type="ECO:0000313" key="2">
    <source>
        <dbReference type="EMBL" id="MDN4492880.1"/>
    </source>
</evidence>
<accession>A0ABT8GN94</accession>
<gene>
    <name evidence="2" type="ORF">QYB95_04955</name>
</gene>
<dbReference type="Pfam" id="PF19754">
    <property type="entry name" value="DUF6241"/>
    <property type="match status" value="1"/>
</dbReference>
<evidence type="ECO:0000313" key="3">
    <source>
        <dbReference type="Proteomes" id="UP001172743"/>
    </source>
</evidence>
<dbReference type="RefSeq" id="WP_301137109.1">
    <property type="nucleotide sequence ID" value="NZ_JAUHTQ010000003.1"/>
</dbReference>
<protein>
    <submittedName>
        <fullName evidence="2">DUF6241 domain-containing protein</fullName>
    </submittedName>
</protein>
<dbReference type="InterPro" id="IPR046208">
    <property type="entry name" value="DUF6241"/>
</dbReference>
<keyword evidence="3" id="KW-1185">Reference proteome</keyword>
<name>A0ABT8GN94_9BACL</name>
<keyword evidence="1" id="KW-1133">Transmembrane helix</keyword>
<dbReference type="EMBL" id="JAUHTQ010000003">
    <property type="protein sequence ID" value="MDN4492880.1"/>
    <property type="molecule type" value="Genomic_DNA"/>
</dbReference>
<dbReference type="Proteomes" id="UP001172743">
    <property type="component" value="Unassembled WGS sequence"/>
</dbReference>
<evidence type="ECO:0000256" key="1">
    <source>
        <dbReference type="SAM" id="Phobius"/>
    </source>
</evidence>